<comment type="similarity">
    <text evidence="1">Belongs to the BlaI transcriptional regulatory family.</text>
</comment>
<dbReference type="Gene3D" id="1.10.10.10">
    <property type="entry name" value="Winged helix-like DNA-binding domain superfamily/Winged helix DNA-binding domain"/>
    <property type="match status" value="1"/>
</dbReference>
<dbReference type="RefSeq" id="WP_120602183.1">
    <property type="nucleotide sequence ID" value="NZ_JABFJX010000052.1"/>
</dbReference>
<proteinExistence type="inferred from homology"/>
<dbReference type="OrthoDB" id="279010at2"/>
<evidence type="ECO:0000256" key="3">
    <source>
        <dbReference type="ARBA" id="ARBA00023125"/>
    </source>
</evidence>
<keyword evidence="2" id="KW-0805">Transcription regulation</keyword>
<dbReference type="Proteomes" id="UP000268313">
    <property type="component" value="Unassembled WGS sequence"/>
</dbReference>
<dbReference type="GO" id="GO:0045892">
    <property type="term" value="P:negative regulation of DNA-templated transcription"/>
    <property type="evidence" value="ECO:0007669"/>
    <property type="project" value="InterPro"/>
</dbReference>
<comment type="caution">
    <text evidence="5">The sequence shown here is derived from an EMBL/GenBank/DDBJ whole genome shotgun (WGS) entry which is preliminary data.</text>
</comment>
<dbReference type="InterPro" id="IPR036390">
    <property type="entry name" value="WH_DNA-bd_sf"/>
</dbReference>
<evidence type="ECO:0000313" key="6">
    <source>
        <dbReference type="Proteomes" id="UP000268313"/>
    </source>
</evidence>
<accession>A0A3A8KC86</accession>
<sequence length="128" mass="14346">MSRGKLPRPTDAELAILRVLWDRGARTVREVHETLQDGGGYTTVLKTMQIMTEKGLVTRDESQRAHVYSARLPRESTQQQLVTDLVDRVFGGSPARLALQALSTKKTSPEELAELRQLLDSLEKESES</sequence>
<protein>
    <submittedName>
        <fullName evidence="5">BlaI/MecI/CopY family transcriptional regulator</fullName>
    </submittedName>
</protein>
<dbReference type="GO" id="GO:0003677">
    <property type="term" value="F:DNA binding"/>
    <property type="evidence" value="ECO:0007669"/>
    <property type="project" value="UniProtKB-KW"/>
</dbReference>
<evidence type="ECO:0000256" key="1">
    <source>
        <dbReference type="ARBA" id="ARBA00011046"/>
    </source>
</evidence>
<dbReference type="InterPro" id="IPR005650">
    <property type="entry name" value="BlaI_family"/>
</dbReference>
<keyword evidence="4" id="KW-0804">Transcription</keyword>
<evidence type="ECO:0000256" key="4">
    <source>
        <dbReference type="ARBA" id="ARBA00023163"/>
    </source>
</evidence>
<dbReference type="SUPFAM" id="SSF46785">
    <property type="entry name" value="Winged helix' DNA-binding domain"/>
    <property type="match status" value="1"/>
</dbReference>
<keyword evidence="6" id="KW-1185">Reference proteome</keyword>
<dbReference type="Gene3D" id="1.10.4040.10">
    <property type="entry name" value="Penicillinase repressor domain"/>
    <property type="match status" value="1"/>
</dbReference>
<dbReference type="AlphaFoldDB" id="A0A3A8KC86"/>
<reference evidence="6" key="1">
    <citation type="submission" date="2018-09" db="EMBL/GenBank/DDBJ databases">
        <authorList>
            <person name="Livingstone P.G."/>
            <person name="Whitworth D.E."/>
        </authorList>
    </citation>
    <scope>NUCLEOTIDE SEQUENCE [LARGE SCALE GENOMIC DNA]</scope>
    <source>
        <strain evidence="6">CA043D</strain>
    </source>
</reference>
<name>A0A3A8KC86_9BACT</name>
<dbReference type="InterPro" id="IPR036388">
    <property type="entry name" value="WH-like_DNA-bd_sf"/>
</dbReference>
<dbReference type="Pfam" id="PF03965">
    <property type="entry name" value="Penicillinase_R"/>
    <property type="match status" value="1"/>
</dbReference>
<dbReference type="PIRSF" id="PIRSF019455">
    <property type="entry name" value="CopR_AtkY"/>
    <property type="match status" value="1"/>
</dbReference>
<organism evidence="5 6">
    <name type="scientific">Corallococcus carmarthensis</name>
    <dbReference type="NCBI Taxonomy" id="2316728"/>
    <lineage>
        <taxon>Bacteria</taxon>
        <taxon>Pseudomonadati</taxon>
        <taxon>Myxococcota</taxon>
        <taxon>Myxococcia</taxon>
        <taxon>Myxococcales</taxon>
        <taxon>Cystobacterineae</taxon>
        <taxon>Myxococcaceae</taxon>
        <taxon>Corallococcus</taxon>
    </lineage>
</organism>
<dbReference type="EMBL" id="RAWE01000023">
    <property type="protein sequence ID" value="RKH04967.1"/>
    <property type="molecule type" value="Genomic_DNA"/>
</dbReference>
<gene>
    <name evidence="5" type="ORF">D7X32_09450</name>
</gene>
<keyword evidence="3" id="KW-0238">DNA-binding</keyword>
<evidence type="ECO:0000313" key="5">
    <source>
        <dbReference type="EMBL" id="RKH04967.1"/>
    </source>
</evidence>
<evidence type="ECO:0000256" key="2">
    <source>
        <dbReference type="ARBA" id="ARBA00023015"/>
    </source>
</evidence>